<protein>
    <recommendedName>
        <fullName evidence="4">Nucleoside triphosphate pyrophosphatase</fullName>
        <ecNumber evidence="4">3.6.1.9</ecNumber>
    </recommendedName>
    <alternativeName>
        <fullName evidence="4">Nucleotide pyrophosphatase</fullName>
        <shortName evidence="4">Nucleotide PPase</shortName>
    </alternativeName>
</protein>
<dbReference type="OrthoDB" id="9813962at2"/>
<evidence type="ECO:0000313" key="5">
    <source>
        <dbReference type="EMBL" id="PPB82661.1"/>
    </source>
</evidence>
<comment type="caution">
    <text evidence="5">The sequence shown here is derived from an EMBL/GenBank/DDBJ whole genome shotgun (WGS) entry which is preliminary data.</text>
</comment>
<dbReference type="HAMAP" id="MF_00528">
    <property type="entry name" value="Maf"/>
    <property type="match status" value="1"/>
</dbReference>
<organism evidence="5 6">
    <name type="scientific">Albidovulum inexpectatum</name>
    <dbReference type="NCBI Taxonomy" id="196587"/>
    <lineage>
        <taxon>Bacteria</taxon>
        <taxon>Pseudomonadati</taxon>
        <taxon>Pseudomonadota</taxon>
        <taxon>Alphaproteobacteria</taxon>
        <taxon>Rhodobacterales</taxon>
        <taxon>Paracoccaceae</taxon>
        <taxon>Albidovulum</taxon>
    </lineage>
</organism>
<dbReference type="EC" id="3.6.1.9" evidence="4"/>
<keyword evidence="2 4" id="KW-0378">Hydrolase</keyword>
<dbReference type="Pfam" id="PF02545">
    <property type="entry name" value="Maf"/>
    <property type="match status" value="1"/>
</dbReference>
<comment type="subcellular location">
    <subcellularLocation>
        <location evidence="4">Cytoplasm</location>
    </subcellularLocation>
</comment>
<keyword evidence="4" id="KW-0963">Cytoplasm</keyword>
<dbReference type="PANTHER" id="PTHR43213:SF5">
    <property type="entry name" value="BIFUNCTIONAL DTTP_UTP PYROPHOSPHATASE_METHYLTRANSFERASE PROTEIN-RELATED"/>
    <property type="match status" value="1"/>
</dbReference>
<dbReference type="EMBL" id="PRDS01000001">
    <property type="protein sequence ID" value="PPB82661.1"/>
    <property type="molecule type" value="Genomic_DNA"/>
</dbReference>
<evidence type="ECO:0000256" key="3">
    <source>
        <dbReference type="ARBA" id="ARBA00023080"/>
    </source>
</evidence>
<dbReference type="InterPro" id="IPR003697">
    <property type="entry name" value="Maf-like"/>
</dbReference>
<accession>A0A2S5JMN5</accession>
<dbReference type="NCBIfam" id="TIGR00172">
    <property type="entry name" value="maf"/>
    <property type="match status" value="1"/>
</dbReference>
<comment type="catalytic activity">
    <reaction evidence="4">
        <text>a 2'-deoxyribonucleoside 5'-triphosphate + H2O = a 2'-deoxyribonucleoside 5'-phosphate + diphosphate + H(+)</text>
        <dbReference type="Rhea" id="RHEA:44644"/>
        <dbReference type="ChEBI" id="CHEBI:15377"/>
        <dbReference type="ChEBI" id="CHEBI:15378"/>
        <dbReference type="ChEBI" id="CHEBI:33019"/>
        <dbReference type="ChEBI" id="CHEBI:61560"/>
        <dbReference type="ChEBI" id="CHEBI:65317"/>
        <dbReference type="EC" id="3.6.1.9"/>
    </reaction>
</comment>
<evidence type="ECO:0000256" key="4">
    <source>
        <dbReference type="HAMAP-Rule" id="MF_00528"/>
    </source>
</evidence>
<keyword evidence="6" id="KW-1185">Reference proteome</keyword>
<dbReference type="PANTHER" id="PTHR43213">
    <property type="entry name" value="BIFUNCTIONAL DTTP/UTP PYROPHOSPHATASE/METHYLTRANSFERASE PROTEIN-RELATED"/>
    <property type="match status" value="1"/>
</dbReference>
<evidence type="ECO:0000256" key="1">
    <source>
        <dbReference type="ARBA" id="ARBA00001968"/>
    </source>
</evidence>
<dbReference type="PIRSF" id="PIRSF006305">
    <property type="entry name" value="Maf"/>
    <property type="match status" value="1"/>
</dbReference>
<proteinExistence type="inferred from homology"/>
<name>A0A2S5JMN5_9RHOB</name>
<comment type="function">
    <text evidence="4">Nucleoside triphosphate pyrophosphatase. May have a dual role in cell division arrest and in preventing the incorporation of modified nucleotides into cellular nucleic acids.</text>
</comment>
<sequence length="202" mass="22295">MTDTNAQLVLASGSAIRAQLLRNAGLAIETHPAHIDEEAIRAALQHENATPRDIADALAELKARKISDKFPGALVLGCDQVLDLDGQVLSKPEDPEDARAQLLALRGRTHRLLSAAVVARDGTPIWRHVGQVRLTMRDFSDAYLDDYLARNWQSIRDSVGCYKLEEEGVRLFSRIDGDYFTVLGLPLIELLTWLSVRGDIAS</sequence>
<comment type="cofactor">
    <cofactor evidence="1 4">
        <name>a divalent metal cation</name>
        <dbReference type="ChEBI" id="CHEBI:60240"/>
    </cofactor>
</comment>
<evidence type="ECO:0000313" key="6">
    <source>
        <dbReference type="Proteomes" id="UP000239736"/>
    </source>
</evidence>
<dbReference type="GO" id="GO:0005737">
    <property type="term" value="C:cytoplasm"/>
    <property type="evidence" value="ECO:0007669"/>
    <property type="project" value="UniProtKB-SubCell"/>
</dbReference>
<gene>
    <name evidence="5" type="ORF">LV82_00600</name>
</gene>
<reference evidence="5 6" key="1">
    <citation type="submission" date="2018-01" db="EMBL/GenBank/DDBJ databases">
        <title>Genomic Encyclopedia of Archaeal and Bacterial Type Strains, Phase II (KMG-II): from individual species to whole genera.</title>
        <authorList>
            <person name="Goeker M."/>
        </authorList>
    </citation>
    <scope>NUCLEOTIDE SEQUENCE [LARGE SCALE GENOMIC DNA]</scope>
    <source>
        <strain evidence="5 6">DSM 12048</strain>
    </source>
</reference>
<dbReference type="GO" id="GO:0009117">
    <property type="term" value="P:nucleotide metabolic process"/>
    <property type="evidence" value="ECO:0007669"/>
    <property type="project" value="UniProtKB-KW"/>
</dbReference>
<dbReference type="CDD" id="cd00555">
    <property type="entry name" value="Maf"/>
    <property type="match status" value="1"/>
</dbReference>
<comment type="catalytic activity">
    <reaction evidence="4">
        <text>a ribonucleoside 5'-triphosphate + H2O = a ribonucleoside 5'-phosphate + diphosphate + H(+)</text>
        <dbReference type="Rhea" id="RHEA:23996"/>
        <dbReference type="ChEBI" id="CHEBI:15377"/>
        <dbReference type="ChEBI" id="CHEBI:15378"/>
        <dbReference type="ChEBI" id="CHEBI:33019"/>
        <dbReference type="ChEBI" id="CHEBI:58043"/>
        <dbReference type="ChEBI" id="CHEBI:61557"/>
        <dbReference type="EC" id="3.6.1.9"/>
    </reaction>
</comment>
<comment type="caution">
    <text evidence="4">Lacks conserved residue(s) required for the propagation of feature annotation.</text>
</comment>
<evidence type="ECO:0000256" key="2">
    <source>
        <dbReference type="ARBA" id="ARBA00022801"/>
    </source>
</evidence>
<dbReference type="Gene3D" id="3.90.950.10">
    <property type="match status" value="1"/>
</dbReference>
<dbReference type="Proteomes" id="UP000239736">
    <property type="component" value="Unassembled WGS sequence"/>
</dbReference>
<keyword evidence="3 4" id="KW-0546">Nucleotide metabolism</keyword>
<comment type="similarity">
    <text evidence="4">Belongs to the Maf family.</text>
</comment>
<dbReference type="InterPro" id="IPR029001">
    <property type="entry name" value="ITPase-like_fam"/>
</dbReference>
<dbReference type="SUPFAM" id="SSF52972">
    <property type="entry name" value="ITPase-like"/>
    <property type="match status" value="1"/>
</dbReference>
<dbReference type="GO" id="GO:0047429">
    <property type="term" value="F:nucleoside triphosphate diphosphatase activity"/>
    <property type="evidence" value="ECO:0007669"/>
    <property type="project" value="UniProtKB-EC"/>
</dbReference>
<dbReference type="AlphaFoldDB" id="A0A2S5JMN5"/>
<feature type="active site" description="Proton acceptor" evidence="4">
    <location>
        <position position="79"/>
    </location>
</feature>
<dbReference type="RefSeq" id="WP_104069181.1">
    <property type="nucleotide sequence ID" value="NZ_PRDS01000001.1"/>
</dbReference>